<dbReference type="OrthoDB" id="301445at2759"/>
<organism evidence="1 2">
    <name type="scientific">Pseudocohnilembus persalinus</name>
    <name type="common">Ciliate</name>
    <dbReference type="NCBI Taxonomy" id="266149"/>
    <lineage>
        <taxon>Eukaryota</taxon>
        <taxon>Sar</taxon>
        <taxon>Alveolata</taxon>
        <taxon>Ciliophora</taxon>
        <taxon>Intramacronucleata</taxon>
        <taxon>Oligohymenophorea</taxon>
        <taxon>Scuticociliatia</taxon>
        <taxon>Philasterida</taxon>
        <taxon>Pseudocohnilembidae</taxon>
        <taxon>Pseudocohnilembus</taxon>
    </lineage>
</organism>
<name>A0A0V0R8W8_PSEPJ</name>
<dbReference type="AlphaFoldDB" id="A0A0V0R8W8"/>
<dbReference type="Proteomes" id="UP000054937">
    <property type="component" value="Unassembled WGS sequence"/>
</dbReference>
<keyword evidence="2" id="KW-1185">Reference proteome</keyword>
<gene>
    <name evidence="1" type="ORF">PPERSA_12039</name>
</gene>
<dbReference type="OMA" id="TRFFQIP"/>
<proteinExistence type="predicted"/>
<reference evidence="1 2" key="1">
    <citation type="journal article" date="2015" name="Sci. Rep.">
        <title>Genome of the facultative scuticociliatosis pathogen Pseudocohnilembus persalinus provides insight into its virulence through horizontal gene transfer.</title>
        <authorList>
            <person name="Xiong J."/>
            <person name="Wang G."/>
            <person name="Cheng J."/>
            <person name="Tian M."/>
            <person name="Pan X."/>
            <person name="Warren A."/>
            <person name="Jiang C."/>
            <person name="Yuan D."/>
            <person name="Miao W."/>
        </authorList>
    </citation>
    <scope>NUCLEOTIDE SEQUENCE [LARGE SCALE GENOMIC DNA]</scope>
    <source>
        <strain evidence="1">36N120E</strain>
    </source>
</reference>
<dbReference type="InParanoid" id="A0A0V0R8W8"/>
<protein>
    <submittedName>
        <fullName evidence="1">Uncharacterized protein</fullName>
    </submittedName>
</protein>
<dbReference type="Gene3D" id="3.10.450.240">
    <property type="match status" value="1"/>
</dbReference>
<comment type="caution">
    <text evidence="1">The sequence shown here is derived from an EMBL/GenBank/DDBJ whole genome shotgun (WGS) entry which is preliminary data.</text>
</comment>
<accession>A0A0V0R8W8</accession>
<evidence type="ECO:0000313" key="2">
    <source>
        <dbReference type="Proteomes" id="UP000054937"/>
    </source>
</evidence>
<sequence>MKFKIPYNFTGLTLDKKQVALSGNKLLNKYQATFYLGEGIYGEFSKIYTEILQAMADQDVEFLQSVMEPKLFQRTVQGLEELNQKGYTLKYVESIDSNPGEEVFPENVDVNEEQQTGKLGISINFGKSDPFQYLENDMKIYLQAKGIFGLNIDRHLNKDRKYFSLKGTFSGKEFYFNLQDFWAVYNNQILSLNVYFRTNRQLYITDEEGDVVIGNDEITDKLIRHKFKFETYTPKLDWVLVDIDDALNGNPYLPSQESNL</sequence>
<dbReference type="EMBL" id="LDAU01000013">
    <property type="protein sequence ID" value="KRX10915.1"/>
    <property type="molecule type" value="Genomic_DNA"/>
</dbReference>
<evidence type="ECO:0000313" key="1">
    <source>
        <dbReference type="EMBL" id="KRX10915.1"/>
    </source>
</evidence>